<feature type="domain" description="RNA polymerase sigma-70 ECF-like HTH" evidence="2">
    <location>
        <begin position="168"/>
        <end position="209"/>
    </location>
</feature>
<organism evidence="3 4">
    <name type="scientific">Tumebacillus permanentifrigoris</name>
    <dbReference type="NCBI Taxonomy" id="378543"/>
    <lineage>
        <taxon>Bacteria</taxon>
        <taxon>Bacillati</taxon>
        <taxon>Bacillota</taxon>
        <taxon>Bacilli</taxon>
        <taxon>Bacillales</taxon>
        <taxon>Alicyclobacillaceae</taxon>
        <taxon>Tumebacillus</taxon>
    </lineage>
</organism>
<sequence>MSVDSQYEEIKRQVVAVLTEYPKLNAYIAAQESMATGEIVRAPAHLFGSHIEHLATVGRVYTIGMAERNGRLQHSSRVTKTGTQIKRSPRRPSGVTKSQAENYFAAQKADDKEDQDALNEIVEIFIGLEPRGKDGVLDPLTGRTVVTKERAMLMATEEAARLRSLKTGIEDALERLKTYAPRLVLLLQLRYFVGKTTEEVAAELEVSRRQQDILHRKAITEMGRLLGIAY</sequence>
<evidence type="ECO:0000313" key="4">
    <source>
        <dbReference type="Proteomes" id="UP000245634"/>
    </source>
</evidence>
<feature type="compositionally biased region" description="Polar residues" evidence="1">
    <location>
        <begin position="72"/>
        <end position="86"/>
    </location>
</feature>
<dbReference type="InterPro" id="IPR013324">
    <property type="entry name" value="RNA_pol_sigma_r3/r4-like"/>
</dbReference>
<dbReference type="InterPro" id="IPR053812">
    <property type="entry name" value="HTH_Sigma70_ECF-like"/>
</dbReference>
<dbReference type="Gene3D" id="1.20.140.160">
    <property type="match status" value="1"/>
</dbReference>
<keyword evidence="4" id="KW-1185">Reference proteome</keyword>
<dbReference type="SUPFAM" id="SSF88659">
    <property type="entry name" value="Sigma3 and sigma4 domains of RNA polymerase sigma factors"/>
    <property type="match status" value="1"/>
</dbReference>
<dbReference type="Pfam" id="PF07638">
    <property type="entry name" value="Sigma70_ECF"/>
    <property type="match status" value="1"/>
</dbReference>
<evidence type="ECO:0000313" key="3">
    <source>
        <dbReference type="EMBL" id="PWK05253.1"/>
    </source>
</evidence>
<comment type="caution">
    <text evidence="3">The sequence shown here is derived from an EMBL/GenBank/DDBJ whole genome shotgun (WGS) entry which is preliminary data.</text>
</comment>
<dbReference type="RefSeq" id="WP_170119584.1">
    <property type="nucleotide sequence ID" value="NZ_QGGL01000024.1"/>
</dbReference>
<accession>A0A316D2T0</accession>
<evidence type="ECO:0000256" key="1">
    <source>
        <dbReference type="SAM" id="MobiDB-lite"/>
    </source>
</evidence>
<proteinExistence type="predicted"/>
<feature type="region of interest" description="Disordered" evidence="1">
    <location>
        <begin position="72"/>
        <end position="99"/>
    </location>
</feature>
<protein>
    <submittedName>
        <fullName evidence="3">ECF sigma factor</fullName>
    </submittedName>
</protein>
<gene>
    <name evidence="3" type="ORF">C7459_1242</name>
</gene>
<reference evidence="3 4" key="1">
    <citation type="submission" date="2018-05" db="EMBL/GenBank/DDBJ databases">
        <title>Genomic Encyclopedia of Type Strains, Phase IV (KMG-IV): sequencing the most valuable type-strain genomes for metagenomic binning, comparative biology and taxonomic classification.</title>
        <authorList>
            <person name="Goeker M."/>
        </authorList>
    </citation>
    <scope>NUCLEOTIDE SEQUENCE [LARGE SCALE GENOMIC DNA]</scope>
    <source>
        <strain evidence="3 4">DSM 18773</strain>
    </source>
</reference>
<dbReference type="AlphaFoldDB" id="A0A316D2T0"/>
<name>A0A316D2T0_9BACL</name>
<dbReference type="Proteomes" id="UP000245634">
    <property type="component" value="Unassembled WGS sequence"/>
</dbReference>
<evidence type="ECO:0000259" key="2">
    <source>
        <dbReference type="Pfam" id="PF07638"/>
    </source>
</evidence>
<dbReference type="EMBL" id="QGGL01000024">
    <property type="protein sequence ID" value="PWK05253.1"/>
    <property type="molecule type" value="Genomic_DNA"/>
</dbReference>